<dbReference type="GO" id="GO:0006520">
    <property type="term" value="P:amino acid metabolic process"/>
    <property type="evidence" value="ECO:0007669"/>
    <property type="project" value="InterPro"/>
</dbReference>
<dbReference type="Proteomes" id="UP000324781">
    <property type="component" value="Unassembled WGS sequence"/>
</dbReference>
<dbReference type="InterPro" id="IPR050596">
    <property type="entry name" value="AspAT/PAT-like"/>
</dbReference>
<evidence type="ECO:0000256" key="4">
    <source>
        <dbReference type="ARBA" id="ARBA00022679"/>
    </source>
</evidence>
<sequence length="389" mass="43941">MTIKDMIKPNILATPPSGIRKYFDLINEMKDAISLGIGEPDFETPWTIREEGIYSLEKGKTFYSSNAGFIELRQEIARFMARKYNLEYDPSTEILVTVGGSEAIDITLRTFAGPGDEVIVPEPSFVAYKGCTMFCGATPVPLELKAEYEFRIQPEQILSCITEKTRAIILAYPNNPTGAIMEYEDYAKIVEVLRDKDIIVISDELYSELNYKGKHVSIAQFPEMKEKTIVINGFSKAFAMTGWRIGFACGHADAMEQMKKIHQYAIMCSPTTAQFAAIEALRNGEPEVRKMVDEYNRRRRVMVDGFNRIGLKCFEPYGAFYCFPDIRSTGLSSDEFCERLLMEEKVLTVPGNAFGACGEGFVRATYATSLENIREALTRIARFVERVRA</sequence>
<dbReference type="InterPro" id="IPR004838">
    <property type="entry name" value="NHTrfase_class1_PyrdxlP-BS"/>
</dbReference>
<dbReference type="CDD" id="cd00609">
    <property type="entry name" value="AAT_like"/>
    <property type="match status" value="1"/>
</dbReference>
<name>A0A1M6D900_9FIRM</name>
<dbReference type="SUPFAM" id="SSF53383">
    <property type="entry name" value="PLP-dependent transferases"/>
    <property type="match status" value="1"/>
</dbReference>
<gene>
    <name evidence="8" type="ORF">SAMN05444373_10072</name>
</gene>
<dbReference type="OrthoDB" id="9802328at2"/>
<dbReference type="GO" id="GO:0030170">
    <property type="term" value="F:pyridoxal phosphate binding"/>
    <property type="evidence" value="ECO:0007669"/>
    <property type="project" value="InterPro"/>
</dbReference>
<dbReference type="EC" id="2.6.1.-" evidence="6"/>
<keyword evidence="9" id="KW-1185">Reference proteome</keyword>
<dbReference type="InterPro" id="IPR015422">
    <property type="entry name" value="PyrdxlP-dep_Trfase_small"/>
</dbReference>
<keyword evidence="5" id="KW-0663">Pyridoxal phosphate</keyword>
<reference evidence="8 9" key="1">
    <citation type="submission" date="2016-11" db="EMBL/GenBank/DDBJ databases">
        <authorList>
            <person name="Varghese N."/>
            <person name="Submissions S."/>
        </authorList>
    </citation>
    <scope>NUCLEOTIDE SEQUENCE [LARGE SCALE GENOMIC DNA]</scope>
    <source>
        <strain evidence="8 9">DSM 19027</strain>
    </source>
</reference>
<evidence type="ECO:0000256" key="2">
    <source>
        <dbReference type="ARBA" id="ARBA00007441"/>
    </source>
</evidence>
<protein>
    <recommendedName>
        <fullName evidence="6">Aminotransferase</fullName>
        <ecNumber evidence="6">2.6.1.-</ecNumber>
    </recommendedName>
</protein>
<dbReference type="PANTHER" id="PTHR46383:SF3">
    <property type="entry name" value="ASPARTATE AMINOTRANSFERASE-RELATED"/>
    <property type="match status" value="1"/>
</dbReference>
<dbReference type="InterPro" id="IPR015424">
    <property type="entry name" value="PyrdxlP-dep_Trfase"/>
</dbReference>
<dbReference type="Gene3D" id="3.90.1150.10">
    <property type="entry name" value="Aspartate Aminotransferase, domain 1"/>
    <property type="match status" value="1"/>
</dbReference>
<dbReference type="FunFam" id="3.40.640.10:FF:000033">
    <property type="entry name" value="Aspartate aminotransferase"/>
    <property type="match status" value="1"/>
</dbReference>
<dbReference type="Gene3D" id="3.40.640.10">
    <property type="entry name" value="Type I PLP-dependent aspartate aminotransferase-like (Major domain)"/>
    <property type="match status" value="1"/>
</dbReference>
<dbReference type="AlphaFoldDB" id="A0A1M6D900"/>
<evidence type="ECO:0000256" key="1">
    <source>
        <dbReference type="ARBA" id="ARBA00001933"/>
    </source>
</evidence>
<keyword evidence="4 6" id="KW-0808">Transferase</keyword>
<dbReference type="InterPro" id="IPR004839">
    <property type="entry name" value="Aminotransferase_I/II_large"/>
</dbReference>
<evidence type="ECO:0000256" key="6">
    <source>
        <dbReference type="RuleBase" id="RU000481"/>
    </source>
</evidence>
<dbReference type="Pfam" id="PF00155">
    <property type="entry name" value="Aminotran_1_2"/>
    <property type="match status" value="1"/>
</dbReference>
<accession>A0A1M6D900</accession>
<dbReference type="PROSITE" id="PS00105">
    <property type="entry name" value="AA_TRANSFER_CLASS_1"/>
    <property type="match status" value="1"/>
</dbReference>
<evidence type="ECO:0000313" key="9">
    <source>
        <dbReference type="Proteomes" id="UP000324781"/>
    </source>
</evidence>
<comment type="similarity">
    <text evidence="2 6">Belongs to the class-I pyridoxal-phosphate-dependent aminotransferase family.</text>
</comment>
<dbReference type="InterPro" id="IPR015421">
    <property type="entry name" value="PyrdxlP-dep_Trfase_major"/>
</dbReference>
<feature type="domain" description="Aminotransferase class I/classII large" evidence="7">
    <location>
        <begin position="31"/>
        <end position="380"/>
    </location>
</feature>
<evidence type="ECO:0000259" key="7">
    <source>
        <dbReference type="Pfam" id="PF00155"/>
    </source>
</evidence>
<evidence type="ECO:0000313" key="8">
    <source>
        <dbReference type="EMBL" id="SHI69702.1"/>
    </source>
</evidence>
<dbReference type="PANTHER" id="PTHR46383">
    <property type="entry name" value="ASPARTATE AMINOTRANSFERASE"/>
    <property type="match status" value="1"/>
</dbReference>
<dbReference type="GO" id="GO:0008483">
    <property type="term" value="F:transaminase activity"/>
    <property type="evidence" value="ECO:0007669"/>
    <property type="project" value="UniProtKB-KW"/>
</dbReference>
<comment type="cofactor">
    <cofactor evidence="1 6">
        <name>pyridoxal 5'-phosphate</name>
        <dbReference type="ChEBI" id="CHEBI:597326"/>
    </cofactor>
</comment>
<evidence type="ECO:0000256" key="5">
    <source>
        <dbReference type="ARBA" id="ARBA00022898"/>
    </source>
</evidence>
<organism evidence="8 9">
    <name type="scientific">Thermoclostridium caenicola</name>
    <dbReference type="NCBI Taxonomy" id="659425"/>
    <lineage>
        <taxon>Bacteria</taxon>
        <taxon>Bacillati</taxon>
        <taxon>Bacillota</taxon>
        <taxon>Clostridia</taxon>
        <taxon>Eubacteriales</taxon>
        <taxon>Oscillospiraceae</taxon>
        <taxon>Thermoclostridium</taxon>
    </lineage>
</organism>
<evidence type="ECO:0000256" key="3">
    <source>
        <dbReference type="ARBA" id="ARBA00022576"/>
    </source>
</evidence>
<keyword evidence="3 6" id="KW-0032">Aminotransferase</keyword>
<proteinExistence type="inferred from homology"/>
<dbReference type="RefSeq" id="WP_149677964.1">
    <property type="nucleotide sequence ID" value="NZ_FQZP01000007.1"/>
</dbReference>
<dbReference type="EMBL" id="FQZP01000007">
    <property type="protein sequence ID" value="SHI69702.1"/>
    <property type="molecule type" value="Genomic_DNA"/>
</dbReference>